<keyword evidence="2" id="KW-0812">Transmembrane</keyword>
<dbReference type="Pfam" id="PF06580">
    <property type="entry name" value="His_kinase"/>
    <property type="match status" value="1"/>
</dbReference>
<dbReference type="PANTHER" id="PTHR34220:SF7">
    <property type="entry name" value="SENSOR HISTIDINE KINASE YPDA"/>
    <property type="match status" value="1"/>
</dbReference>
<dbReference type="InterPro" id="IPR036890">
    <property type="entry name" value="HATPase_C_sf"/>
</dbReference>
<dbReference type="RefSeq" id="WP_204539491.1">
    <property type="nucleotide sequence ID" value="NZ_JAUEIR010000006.1"/>
</dbReference>
<dbReference type="SMART" id="SM00387">
    <property type="entry name" value="HATPase_c"/>
    <property type="match status" value="1"/>
</dbReference>
<keyword evidence="2" id="KW-1133">Transmembrane helix</keyword>
<dbReference type="InterPro" id="IPR010559">
    <property type="entry name" value="Sig_transdc_His_kin_internal"/>
</dbReference>
<dbReference type="InterPro" id="IPR029016">
    <property type="entry name" value="GAF-like_dom_sf"/>
</dbReference>
<evidence type="ECO:0000313" key="5">
    <source>
        <dbReference type="Proteomes" id="UP001168505"/>
    </source>
</evidence>
<feature type="transmembrane region" description="Helical" evidence="2">
    <location>
        <begin position="37"/>
        <end position="55"/>
    </location>
</feature>
<sequence length="444" mass="48830">MRSSQVIMTVLLGLCVPLLLILLVWDLMDNPHPVPAVVSIAGLVLLCFFFSYVFVVPDDLTSSATDRTLSIASKIFTYTRHGMTPAAALGACRIILPETLASAICITDGKQVIACWGEGSDRCPPGTPVSLATTKQVIESGAMSVFSRDVSASEERRYFPRLRAGVAAPLAVRGRCVGTFELYYPRFSNIDMRQTALATGFADLISTQLASFELERQDEVTARVELRALQSQVDPHFLFNTIGTIVSLVRTEPEKARSLLIDFSNYYRRTLSDSDTLTTLEHEVEQGIRYINLMQARYGAERLHVRVDIDRQTLGCRVPPFILQPLLENCIKHAMREAAPLSIVVSSRATARGLEVMVADDGIGMGEEVLAHLFEPHEVAVDEPRTLTADGSVKRGCGLALSNVLMRIRFFFGDDSGIRVESQQDVGTKVTVELVGEPREPSHA</sequence>
<gene>
    <name evidence="4" type="ORF">QVN40_07270</name>
</gene>
<dbReference type="Gene3D" id="3.30.565.10">
    <property type="entry name" value="Histidine kinase-like ATPase, C-terminal domain"/>
    <property type="match status" value="1"/>
</dbReference>
<reference evidence="4" key="2">
    <citation type="submission" date="2023-08" db="EMBL/GenBank/DDBJ databases">
        <title>Identification and characterization of horizontal gene transfer across gut microbiota members of farm animals based on homology search.</title>
        <authorList>
            <person name="Schwarzerova J."/>
            <person name="Nykrynova M."/>
            <person name="Jureckova K."/>
            <person name="Cejkova D."/>
            <person name="Rychlik I."/>
        </authorList>
    </citation>
    <scope>NUCLEOTIDE SEQUENCE</scope>
    <source>
        <strain evidence="4">15_COKtk</strain>
    </source>
</reference>
<proteinExistence type="predicted"/>
<dbReference type="InterPro" id="IPR050640">
    <property type="entry name" value="Bact_2-comp_sensor_kinase"/>
</dbReference>
<dbReference type="GO" id="GO:0000155">
    <property type="term" value="F:phosphorelay sensor kinase activity"/>
    <property type="evidence" value="ECO:0007669"/>
    <property type="project" value="InterPro"/>
</dbReference>
<accession>A0AAW7K3Q2</accession>
<evidence type="ECO:0000259" key="3">
    <source>
        <dbReference type="PROSITE" id="PS50109"/>
    </source>
</evidence>
<dbReference type="EMBL" id="JAUEIR010000006">
    <property type="protein sequence ID" value="MDN0069501.1"/>
    <property type="molecule type" value="Genomic_DNA"/>
</dbReference>
<comment type="caution">
    <text evidence="4">The sequence shown here is derived from an EMBL/GenBank/DDBJ whole genome shotgun (WGS) entry which is preliminary data.</text>
</comment>
<name>A0AAW7K3Q2_9ACTN</name>
<dbReference type="Proteomes" id="UP001168505">
    <property type="component" value="Unassembled WGS sequence"/>
</dbReference>
<evidence type="ECO:0000256" key="1">
    <source>
        <dbReference type="ARBA" id="ARBA00022777"/>
    </source>
</evidence>
<dbReference type="InterPro" id="IPR003594">
    <property type="entry name" value="HATPase_dom"/>
</dbReference>
<reference evidence="4" key="1">
    <citation type="submission" date="2023-06" db="EMBL/GenBank/DDBJ databases">
        <authorList>
            <person name="Zeman M."/>
            <person name="Kubasova T."/>
            <person name="Jahodarova E."/>
            <person name="Nykrynova M."/>
            <person name="Rychlik I."/>
        </authorList>
    </citation>
    <scope>NUCLEOTIDE SEQUENCE</scope>
    <source>
        <strain evidence="4">15_COKtk</strain>
    </source>
</reference>
<dbReference type="GO" id="GO:0016020">
    <property type="term" value="C:membrane"/>
    <property type="evidence" value="ECO:0007669"/>
    <property type="project" value="InterPro"/>
</dbReference>
<keyword evidence="1 4" id="KW-0808">Transferase</keyword>
<keyword evidence="1 4" id="KW-0418">Kinase</keyword>
<dbReference type="AlphaFoldDB" id="A0AAW7K3Q2"/>
<dbReference type="Gene3D" id="3.30.450.40">
    <property type="match status" value="1"/>
</dbReference>
<evidence type="ECO:0000313" key="4">
    <source>
        <dbReference type="EMBL" id="MDN0069501.1"/>
    </source>
</evidence>
<protein>
    <submittedName>
        <fullName evidence="4">Histidine kinase</fullName>
    </submittedName>
</protein>
<dbReference type="SUPFAM" id="SSF55874">
    <property type="entry name" value="ATPase domain of HSP90 chaperone/DNA topoisomerase II/histidine kinase"/>
    <property type="match status" value="1"/>
</dbReference>
<dbReference type="InterPro" id="IPR005467">
    <property type="entry name" value="His_kinase_dom"/>
</dbReference>
<feature type="domain" description="Histidine kinase" evidence="3">
    <location>
        <begin position="322"/>
        <end position="438"/>
    </location>
</feature>
<keyword evidence="2" id="KW-0472">Membrane</keyword>
<feature type="transmembrane region" description="Helical" evidence="2">
    <location>
        <begin position="6"/>
        <end position="25"/>
    </location>
</feature>
<dbReference type="PROSITE" id="PS50109">
    <property type="entry name" value="HIS_KIN"/>
    <property type="match status" value="1"/>
</dbReference>
<evidence type="ECO:0000256" key="2">
    <source>
        <dbReference type="SAM" id="Phobius"/>
    </source>
</evidence>
<dbReference type="Pfam" id="PF02518">
    <property type="entry name" value="HATPase_c"/>
    <property type="match status" value="1"/>
</dbReference>
<dbReference type="PANTHER" id="PTHR34220">
    <property type="entry name" value="SENSOR HISTIDINE KINASE YPDA"/>
    <property type="match status" value="1"/>
</dbReference>
<organism evidence="4 5">
    <name type="scientific">Collinsella ihumii</name>
    <dbReference type="NCBI Taxonomy" id="1720204"/>
    <lineage>
        <taxon>Bacteria</taxon>
        <taxon>Bacillati</taxon>
        <taxon>Actinomycetota</taxon>
        <taxon>Coriobacteriia</taxon>
        <taxon>Coriobacteriales</taxon>
        <taxon>Coriobacteriaceae</taxon>
        <taxon>Collinsella</taxon>
    </lineage>
</organism>